<dbReference type="FunFam" id="3.20.20.190:FF:000032">
    <property type="entry name" value="Glycerophosphoryl diester phosphodiesterase, putative"/>
    <property type="match status" value="1"/>
</dbReference>
<proteinExistence type="inferred from homology"/>
<keyword evidence="2" id="KW-0378">Hydrolase</keyword>
<name>A0A914DMV1_9BILA</name>
<dbReference type="SUPFAM" id="SSF49452">
    <property type="entry name" value="Starch-binding domain-like"/>
    <property type="match status" value="1"/>
</dbReference>
<feature type="domain" description="CBM20" evidence="3">
    <location>
        <begin position="1"/>
        <end position="119"/>
    </location>
</feature>
<organism evidence="5 6">
    <name type="scientific">Acrobeloides nanus</name>
    <dbReference type="NCBI Taxonomy" id="290746"/>
    <lineage>
        <taxon>Eukaryota</taxon>
        <taxon>Metazoa</taxon>
        <taxon>Ecdysozoa</taxon>
        <taxon>Nematoda</taxon>
        <taxon>Chromadorea</taxon>
        <taxon>Rhabditida</taxon>
        <taxon>Tylenchina</taxon>
        <taxon>Cephalobomorpha</taxon>
        <taxon>Cephaloboidea</taxon>
        <taxon>Cephalobidae</taxon>
        <taxon>Acrobeloides</taxon>
    </lineage>
</organism>
<dbReference type="Gene3D" id="3.20.20.190">
    <property type="entry name" value="Phosphatidylinositol (PI) phosphodiesterase"/>
    <property type="match status" value="1"/>
</dbReference>
<dbReference type="SUPFAM" id="SSF51695">
    <property type="entry name" value="PLC-like phosphodiesterases"/>
    <property type="match status" value="1"/>
</dbReference>
<dbReference type="PANTHER" id="PTHR22958:SF1">
    <property type="entry name" value="GLYCEROPHOSPHOCHOLINE PHOSPHODIESTERASE GPCPD1"/>
    <property type="match status" value="1"/>
</dbReference>
<dbReference type="WBParaSite" id="ACRNAN_scaffold3188.g30717.t1">
    <property type="protein sequence ID" value="ACRNAN_scaffold3188.g30717.t1"/>
    <property type="gene ID" value="ACRNAN_scaffold3188.g30717"/>
</dbReference>
<evidence type="ECO:0000259" key="4">
    <source>
        <dbReference type="PROSITE" id="PS51704"/>
    </source>
</evidence>
<dbReference type="InterPro" id="IPR030395">
    <property type="entry name" value="GP_PDE_dom"/>
</dbReference>
<dbReference type="InterPro" id="IPR057506">
    <property type="entry name" value="C2_GPCPD1"/>
</dbReference>
<feature type="domain" description="GP-PDE" evidence="4">
    <location>
        <begin position="333"/>
        <end position="643"/>
    </location>
</feature>
<dbReference type="PANTHER" id="PTHR22958">
    <property type="entry name" value="GLYCEROPHOSPHORYL DIESTER PHOSPHODIESTERASE"/>
    <property type="match status" value="1"/>
</dbReference>
<dbReference type="Pfam" id="PF03009">
    <property type="entry name" value="GDPD"/>
    <property type="match status" value="1"/>
</dbReference>
<dbReference type="GO" id="GO:2001070">
    <property type="term" value="F:starch binding"/>
    <property type="evidence" value="ECO:0007669"/>
    <property type="project" value="InterPro"/>
</dbReference>
<dbReference type="InterPro" id="IPR013783">
    <property type="entry name" value="Ig-like_fold"/>
</dbReference>
<accession>A0A914DMV1</accession>
<dbReference type="Proteomes" id="UP000887540">
    <property type="component" value="Unplaced"/>
</dbReference>
<dbReference type="InterPro" id="IPR002044">
    <property type="entry name" value="CBM20"/>
</dbReference>
<evidence type="ECO:0000256" key="1">
    <source>
        <dbReference type="ARBA" id="ARBA00007277"/>
    </source>
</evidence>
<keyword evidence="5" id="KW-1185">Reference proteome</keyword>
<dbReference type="InterPro" id="IPR051578">
    <property type="entry name" value="GDPD"/>
</dbReference>
<dbReference type="Pfam" id="PF25329">
    <property type="entry name" value="C2_GDE1"/>
    <property type="match status" value="1"/>
</dbReference>
<evidence type="ECO:0000256" key="2">
    <source>
        <dbReference type="ARBA" id="ARBA00022801"/>
    </source>
</evidence>
<dbReference type="GO" id="GO:0046475">
    <property type="term" value="P:glycerophospholipid catabolic process"/>
    <property type="evidence" value="ECO:0007669"/>
    <property type="project" value="TreeGrafter"/>
</dbReference>
<dbReference type="InterPro" id="IPR013784">
    <property type="entry name" value="Carb-bd-like_fold"/>
</dbReference>
<protein>
    <submittedName>
        <fullName evidence="6">Glycerophosphocholine phosphodiesterase</fullName>
    </submittedName>
</protein>
<dbReference type="AlphaFoldDB" id="A0A914DMV1"/>
<reference evidence="6" key="1">
    <citation type="submission" date="2022-11" db="UniProtKB">
        <authorList>
            <consortium name="WormBaseParasite"/>
        </authorList>
    </citation>
    <scope>IDENTIFICATION</scope>
</reference>
<dbReference type="PROSITE" id="PS51704">
    <property type="entry name" value="GP_PDE"/>
    <property type="match status" value="1"/>
</dbReference>
<evidence type="ECO:0000259" key="3">
    <source>
        <dbReference type="PROSITE" id="PS51166"/>
    </source>
</evidence>
<sequence length="643" mass="73470">MVAQQFTVHFSVTVPNYLHDYEYVFVTGSDSQLGLWDPKLALRLEKNEEGYWVNSVTLTSVNTLNFRYFLGYYLESDATKPPSLIISKFEAHLRPRFVIPTVESRDGVCRLRVNNIFGTYGERVRVADGWILNDEQNSIILTVTGEALKFYKQRNDHPAYRIKIVPLDLRNRNDSFMIDDNADDDGAAADELDPPIFPSYSPTEIAPLTHANPRYRDQTDFGETFHNGKDYFLFRTQSVAVEYLGFRIEVYVDSKPGNNQSKLVEPRLLATAFALPSTLQDTYGKTSVPLTKRGLPIGKINFGYLFVRSLGKPHPLQKMDISYVKHWKKRSRAFEVGHRGMGNSYTKFAATRENTIHSLNGAAKNGADFVEFDVHLTKDKIPIIFHDFHVLVNVAKRSPTINGNQFLDSNEISKGSSDSSHVLAVKDLKQQQLRLLHKMMIKESNGLNVDNDRYDDYLHEYMRPFPTLEEAFRLVSPDVGFNIEVKYPMLQLDGEHECENYFERNEFVDFILSDVLTHAEDRRIVFSSFDPDICTMISLKQNKYPVLFLCVGANTKHVPFVDERTWTSLKAVHFVAGTGLLGVNFHSEDLLVDPSPVIEAKQFGLVTFVWGDELCDMKHADYFKKGLLVEGLIYDSNVDRFPT</sequence>
<dbReference type="SMART" id="SM01065">
    <property type="entry name" value="CBM_2"/>
    <property type="match status" value="1"/>
</dbReference>
<dbReference type="Pfam" id="PF00686">
    <property type="entry name" value="CBM_20"/>
    <property type="match status" value="1"/>
</dbReference>
<comment type="similarity">
    <text evidence="1">Belongs to the glycerophosphoryl diester phosphodiesterase family.</text>
</comment>
<evidence type="ECO:0000313" key="5">
    <source>
        <dbReference type="Proteomes" id="UP000887540"/>
    </source>
</evidence>
<dbReference type="Gene3D" id="2.60.40.10">
    <property type="entry name" value="Immunoglobulins"/>
    <property type="match status" value="1"/>
</dbReference>
<evidence type="ECO:0000313" key="6">
    <source>
        <dbReference type="WBParaSite" id="ACRNAN_scaffold3188.g30717.t1"/>
    </source>
</evidence>
<dbReference type="PROSITE" id="PS51166">
    <property type="entry name" value="CBM20"/>
    <property type="match status" value="1"/>
</dbReference>
<dbReference type="GO" id="GO:0047389">
    <property type="term" value="F:glycerophosphocholine phosphodiesterase activity"/>
    <property type="evidence" value="ECO:0007669"/>
    <property type="project" value="TreeGrafter"/>
</dbReference>
<dbReference type="InterPro" id="IPR017946">
    <property type="entry name" value="PLC-like_Pdiesterase_TIM-brl"/>
</dbReference>